<name>A0A9P5PYZ2_9AGAR</name>
<evidence type="ECO:0000256" key="2">
    <source>
        <dbReference type="SAM" id="MobiDB-lite"/>
    </source>
</evidence>
<reference evidence="4" key="1">
    <citation type="submission" date="2020-11" db="EMBL/GenBank/DDBJ databases">
        <authorList>
            <consortium name="DOE Joint Genome Institute"/>
            <person name="Ahrendt S."/>
            <person name="Riley R."/>
            <person name="Andreopoulos W."/>
            <person name="Labutti K."/>
            <person name="Pangilinan J."/>
            <person name="Ruiz-Duenas F.J."/>
            <person name="Barrasa J.M."/>
            <person name="Sanchez-Garcia M."/>
            <person name="Camarero S."/>
            <person name="Miyauchi S."/>
            <person name="Serrano A."/>
            <person name="Linde D."/>
            <person name="Babiker R."/>
            <person name="Drula E."/>
            <person name="Ayuso-Fernandez I."/>
            <person name="Pacheco R."/>
            <person name="Padilla G."/>
            <person name="Ferreira P."/>
            <person name="Barriuso J."/>
            <person name="Kellner H."/>
            <person name="Castanera R."/>
            <person name="Alfaro M."/>
            <person name="Ramirez L."/>
            <person name="Pisabarro A.G."/>
            <person name="Kuo A."/>
            <person name="Tritt A."/>
            <person name="Lipzen A."/>
            <person name="He G."/>
            <person name="Yan M."/>
            <person name="Ng V."/>
            <person name="Cullen D."/>
            <person name="Martin F."/>
            <person name="Rosso M.-N."/>
            <person name="Henrissat B."/>
            <person name="Hibbett D."/>
            <person name="Martinez A.T."/>
            <person name="Grigoriev I.V."/>
        </authorList>
    </citation>
    <scope>NUCLEOTIDE SEQUENCE</scope>
    <source>
        <strain evidence="4">AH 40177</strain>
    </source>
</reference>
<dbReference type="Proteomes" id="UP000772434">
    <property type="component" value="Unassembled WGS sequence"/>
</dbReference>
<feature type="region of interest" description="Disordered" evidence="2">
    <location>
        <begin position="1"/>
        <end position="23"/>
    </location>
</feature>
<dbReference type="SMART" id="SM00358">
    <property type="entry name" value="DSRM"/>
    <property type="match status" value="1"/>
</dbReference>
<dbReference type="AlphaFoldDB" id="A0A9P5PYZ2"/>
<keyword evidence="5" id="KW-1185">Reference proteome</keyword>
<dbReference type="OrthoDB" id="3246846at2759"/>
<evidence type="ECO:0000313" key="4">
    <source>
        <dbReference type="EMBL" id="KAF9075036.1"/>
    </source>
</evidence>
<dbReference type="Gene3D" id="3.30.160.20">
    <property type="match status" value="1"/>
</dbReference>
<sequence>MAVLQRKNRSDALSWNESTGGPGHAPIWTCKCKIEGEVKGVGTAAHKQDARNIAAEEALKALIDSGWS</sequence>
<gene>
    <name evidence="4" type="ORF">BDP27DRAFT_1213241</name>
</gene>
<dbReference type="InterPro" id="IPR014720">
    <property type="entry name" value="dsRBD_dom"/>
</dbReference>
<accession>A0A9P5PYZ2</accession>
<comment type="caution">
    <text evidence="4">The sequence shown here is derived from an EMBL/GenBank/DDBJ whole genome shotgun (WGS) entry which is preliminary data.</text>
</comment>
<evidence type="ECO:0000313" key="5">
    <source>
        <dbReference type="Proteomes" id="UP000772434"/>
    </source>
</evidence>
<keyword evidence="1" id="KW-0694">RNA-binding</keyword>
<proteinExistence type="predicted"/>
<dbReference type="SUPFAM" id="SSF54768">
    <property type="entry name" value="dsRNA-binding domain-like"/>
    <property type="match status" value="1"/>
</dbReference>
<feature type="domain" description="DRBM" evidence="3">
    <location>
        <begin position="1"/>
        <end position="64"/>
    </location>
</feature>
<dbReference type="GO" id="GO:0003723">
    <property type="term" value="F:RNA binding"/>
    <property type="evidence" value="ECO:0007669"/>
    <property type="project" value="UniProtKB-UniRule"/>
</dbReference>
<protein>
    <recommendedName>
        <fullName evidence="3">DRBM domain-containing protein</fullName>
    </recommendedName>
</protein>
<dbReference type="EMBL" id="JADNRY010000011">
    <property type="protein sequence ID" value="KAF9075036.1"/>
    <property type="molecule type" value="Genomic_DNA"/>
</dbReference>
<dbReference type="CDD" id="cd00048">
    <property type="entry name" value="DSRM_SF"/>
    <property type="match status" value="1"/>
</dbReference>
<organism evidence="4 5">
    <name type="scientific">Rhodocollybia butyracea</name>
    <dbReference type="NCBI Taxonomy" id="206335"/>
    <lineage>
        <taxon>Eukaryota</taxon>
        <taxon>Fungi</taxon>
        <taxon>Dikarya</taxon>
        <taxon>Basidiomycota</taxon>
        <taxon>Agaricomycotina</taxon>
        <taxon>Agaricomycetes</taxon>
        <taxon>Agaricomycetidae</taxon>
        <taxon>Agaricales</taxon>
        <taxon>Marasmiineae</taxon>
        <taxon>Omphalotaceae</taxon>
        <taxon>Rhodocollybia</taxon>
    </lineage>
</organism>
<dbReference type="PROSITE" id="PS50137">
    <property type="entry name" value="DS_RBD"/>
    <property type="match status" value="1"/>
</dbReference>
<evidence type="ECO:0000259" key="3">
    <source>
        <dbReference type="PROSITE" id="PS50137"/>
    </source>
</evidence>
<evidence type="ECO:0000256" key="1">
    <source>
        <dbReference type="PROSITE-ProRule" id="PRU00266"/>
    </source>
</evidence>
<dbReference type="Pfam" id="PF00035">
    <property type="entry name" value="dsrm"/>
    <property type="match status" value="1"/>
</dbReference>